<dbReference type="InterPro" id="IPR051927">
    <property type="entry name" value="Zn_Chap_cDPG_Synth"/>
</dbReference>
<dbReference type="Proteomes" id="UP000335415">
    <property type="component" value="Unassembled WGS sequence"/>
</dbReference>
<dbReference type="RefSeq" id="WP_150434030.1">
    <property type="nucleotide sequence ID" value="NZ_VYKJ01000002.1"/>
</dbReference>
<dbReference type="PANTHER" id="PTHR43603">
    <property type="entry name" value="COBW DOMAIN-CONTAINING PROTEIN DDB_G0274527"/>
    <property type="match status" value="1"/>
</dbReference>
<evidence type="ECO:0000259" key="2">
    <source>
        <dbReference type="SMART" id="SM00833"/>
    </source>
</evidence>
<dbReference type="EMBL" id="VYKJ01000002">
    <property type="protein sequence ID" value="KAA9001792.1"/>
    <property type="molecule type" value="Genomic_DNA"/>
</dbReference>
<dbReference type="InterPro" id="IPR003495">
    <property type="entry name" value="CobW/HypB/UreG_nucleotide-bd"/>
</dbReference>
<accession>A0A5J5G4D4</accession>
<keyword evidence="4" id="KW-1185">Reference proteome</keyword>
<dbReference type="InterPro" id="IPR027417">
    <property type="entry name" value="P-loop_NTPase"/>
</dbReference>
<dbReference type="AlphaFoldDB" id="A0A5J5G4D4"/>
<protein>
    <submittedName>
        <fullName evidence="3">Cobalamin biosynthesis protein CobW</fullName>
    </submittedName>
</protein>
<proteinExistence type="predicted"/>
<sequence length="400" mass="44561">MTKIPLTILNGFLGAGKTTLLNSLMTQAADDAFRLAAIVNDMSELDVDGVLVANNERAGAGRKNIVSISGVNISSRAGLARLEQAFDQLLRDARPAHIVLETSGSSHPLPLILFLQRHARIRLTGFLSLVDALLLAHDFADGAAVSEQLRDNLRGQRRGMVNLLAGQIMYASRLILSKSDRLPPARIGKIAAAIHPLNPWVDIIASQWGNLRLADVVNLPDYDFHRVARLSEELLDEVTRQNDGAAHQPAWNIGSRVIRDARPFHPQRLWQVCHRFLGRGIHRSKGFFWLASRDDMALLWNQSAGSISLGVVSYWKAAVLNDMSNHLTVEERAILRRQLANYPARFGDRRCELTVIGQQNELDGFVDALHGCFCREDEIARWQRGETFSDPWPRSVVRVG</sequence>
<dbReference type="Pfam" id="PF02492">
    <property type="entry name" value="cobW"/>
    <property type="match status" value="1"/>
</dbReference>
<dbReference type="Gene3D" id="3.40.50.300">
    <property type="entry name" value="P-loop containing nucleotide triphosphate hydrolases"/>
    <property type="match status" value="1"/>
</dbReference>
<comment type="function">
    <text evidence="1">Zinc chaperone that directly transfers zinc cofactor to target proteins, thereby activating them. Zinc is transferred from the CXCC motif in the GTPase domain to the zinc binding site in target proteins in a process requiring GTP hydrolysis.</text>
</comment>
<dbReference type="Pfam" id="PF07683">
    <property type="entry name" value="CobW_C"/>
    <property type="match status" value="1"/>
</dbReference>
<gene>
    <name evidence="3" type="ORF">FJU30_05740</name>
</gene>
<organism evidence="3 4">
    <name type="scientific">Affinibrenneria salicis</name>
    <dbReference type="NCBI Taxonomy" id="2590031"/>
    <lineage>
        <taxon>Bacteria</taxon>
        <taxon>Pseudomonadati</taxon>
        <taxon>Pseudomonadota</taxon>
        <taxon>Gammaproteobacteria</taxon>
        <taxon>Enterobacterales</taxon>
        <taxon>Pectobacteriaceae</taxon>
        <taxon>Affinibrenneria</taxon>
    </lineage>
</organism>
<reference evidence="3 4" key="1">
    <citation type="submission" date="2019-09" db="EMBL/GenBank/DDBJ databases">
        <authorList>
            <person name="Li Y."/>
        </authorList>
    </citation>
    <scope>NUCLEOTIDE SEQUENCE [LARGE SCALE GENOMIC DNA]</scope>
    <source>
        <strain evidence="3 4">L3-3HA</strain>
    </source>
</reference>
<dbReference type="InterPro" id="IPR011629">
    <property type="entry name" value="CobW-like_C"/>
</dbReference>
<dbReference type="OrthoDB" id="9808822at2"/>
<dbReference type="PANTHER" id="PTHR43603:SF1">
    <property type="entry name" value="ZINC-REGULATED GTPASE METALLOPROTEIN ACTIVATOR 1"/>
    <property type="match status" value="1"/>
</dbReference>
<evidence type="ECO:0000256" key="1">
    <source>
        <dbReference type="ARBA" id="ARBA00045658"/>
    </source>
</evidence>
<dbReference type="SMART" id="SM00833">
    <property type="entry name" value="CobW_C"/>
    <property type="match status" value="1"/>
</dbReference>
<comment type="caution">
    <text evidence="3">The sequence shown here is derived from an EMBL/GenBank/DDBJ whole genome shotgun (WGS) entry which is preliminary data.</text>
</comment>
<evidence type="ECO:0000313" key="3">
    <source>
        <dbReference type="EMBL" id="KAA9001792.1"/>
    </source>
</evidence>
<dbReference type="SUPFAM" id="SSF52540">
    <property type="entry name" value="P-loop containing nucleoside triphosphate hydrolases"/>
    <property type="match status" value="1"/>
</dbReference>
<name>A0A5J5G4D4_9GAMM</name>
<evidence type="ECO:0000313" key="4">
    <source>
        <dbReference type="Proteomes" id="UP000335415"/>
    </source>
</evidence>
<feature type="domain" description="CobW C-terminal" evidence="2">
    <location>
        <begin position="253"/>
        <end position="373"/>
    </location>
</feature>